<name>A0A2P4TH49_BAMTH</name>
<dbReference type="Proteomes" id="UP000237246">
    <property type="component" value="Unassembled WGS sequence"/>
</dbReference>
<dbReference type="AlphaFoldDB" id="A0A2P4TH49"/>
<evidence type="ECO:0008006" key="3">
    <source>
        <dbReference type="Google" id="ProtNLM"/>
    </source>
</evidence>
<dbReference type="GO" id="GO:0005929">
    <property type="term" value="C:cilium"/>
    <property type="evidence" value="ECO:0007669"/>
    <property type="project" value="TreeGrafter"/>
</dbReference>
<dbReference type="PANTHER" id="PTHR45912:SF3">
    <property type="entry name" value="CILIA- AND FLAGELLA-ASSOCIATED PROTEIN 47"/>
    <property type="match status" value="1"/>
</dbReference>
<dbReference type="EMBL" id="PPHD01000271">
    <property type="protein sequence ID" value="POI35692.1"/>
    <property type="molecule type" value="Genomic_DNA"/>
</dbReference>
<comment type="caution">
    <text evidence="1">The sequence shown here is derived from an EMBL/GenBank/DDBJ whole genome shotgun (WGS) entry which is preliminary data.</text>
</comment>
<proteinExistence type="predicted"/>
<dbReference type="OrthoDB" id="10060824at2759"/>
<protein>
    <recommendedName>
        <fullName evidence="3">CFA47 protein</fullName>
    </recommendedName>
</protein>
<organism evidence="1 2">
    <name type="scientific">Bambusicola thoracicus</name>
    <name type="common">Chinese bamboo-partridge</name>
    <name type="synonym">Perdix thoracica</name>
    <dbReference type="NCBI Taxonomy" id="9083"/>
    <lineage>
        <taxon>Eukaryota</taxon>
        <taxon>Metazoa</taxon>
        <taxon>Chordata</taxon>
        <taxon>Craniata</taxon>
        <taxon>Vertebrata</taxon>
        <taxon>Euteleostomi</taxon>
        <taxon>Archelosauria</taxon>
        <taxon>Archosauria</taxon>
        <taxon>Dinosauria</taxon>
        <taxon>Saurischia</taxon>
        <taxon>Theropoda</taxon>
        <taxon>Coelurosauria</taxon>
        <taxon>Aves</taxon>
        <taxon>Neognathae</taxon>
        <taxon>Galloanserae</taxon>
        <taxon>Galliformes</taxon>
        <taxon>Phasianidae</taxon>
        <taxon>Perdicinae</taxon>
        <taxon>Bambusicola</taxon>
    </lineage>
</organism>
<keyword evidence="2" id="KW-1185">Reference proteome</keyword>
<accession>A0A2P4TH49</accession>
<sequence>CPGTYASEMSVCVNDNPSRYKVTLSGTVKSPKIRFDPPFLMLMPVPLDVKTEMAIKIIPQDYLRKSRIQVELPVLELEGGDRISPFSIQFPEGQDIVLSSDGTNMELICHISFESSSPVSFSGNMFFTDKDKNRFLIDVAKQKTVTLCFALNRFSLQVAAAAENCLLTIHSYLALHRSEQQITLINSK</sequence>
<gene>
    <name evidence="1" type="ORF">CIB84_000555</name>
</gene>
<evidence type="ECO:0000313" key="1">
    <source>
        <dbReference type="EMBL" id="POI35692.1"/>
    </source>
</evidence>
<evidence type="ECO:0000313" key="2">
    <source>
        <dbReference type="Proteomes" id="UP000237246"/>
    </source>
</evidence>
<dbReference type="GO" id="GO:0007288">
    <property type="term" value="P:sperm axoneme assembly"/>
    <property type="evidence" value="ECO:0007669"/>
    <property type="project" value="TreeGrafter"/>
</dbReference>
<dbReference type="PANTHER" id="PTHR45912">
    <property type="entry name" value="CILIA- AND FLAGELLA-ASSOCIATED PROTEIN 47"/>
    <property type="match status" value="1"/>
</dbReference>
<feature type="non-terminal residue" evidence="1">
    <location>
        <position position="1"/>
    </location>
</feature>
<reference evidence="1 2" key="1">
    <citation type="submission" date="2018-01" db="EMBL/GenBank/DDBJ databases">
        <title>Comparison of the Chinese Bamboo Partridge and Red Junglefowl genome sequences highlights the importance of demography in genome evolution.</title>
        <authorList>
            <person name="Tiley G.P."/>
            <person name="Kimball R.T."/>
            <person name="Braun E.L."/>
            <person name="Burleigh J.G."/>
        </authorList>
    </citation>
    <scope>NUCLEOTIDE SEQUENCE [LARGE SCALE GENOMIC DNA]</scope>
    <source>
        <strain evidence="1">RTK389</strain>
        <tissue evidence="1">Blood</tissue>
    </source>
</reference>